<dbReference type="SUPFAM" id="SSF52266">
    <property type="entry name" value="SGNH hydrolase"/>
    <property type="match status" value="1"/>
</dbReference>
<sequence>MKPSQKIHSLLARSIEKHSWVKVRSHMLAHSGATVCGDGGDDHLHGEIPRDAPSIDAQVKSVKGSRSSRVTVLIEGGINEVGAVTIVNPRTTSDFIRQAVEKSCYHDMRRVLAEVARRFPKAEIFLLGYYPILSRRAEGEQIKDFLEAEGVDRDDVKNSDDFVENAVANCRLFVAESDRHLKQAAREISAEFGRNCQFVASGFGDAESLFGRNSLLFPPWAGDPMMSLRARKCTLAITRGKTGVHCYLAAAAHPDERGAERYAEQVIAARGRR</sequence>
<accession>A0ABW2L9M8</accession>
<dbReference type="InterPro" id="IPR036514">
    <property type="entry name" value="SGNH_hydro_sf"/>
</dbReference>
<evidence type="ECO:0000313" key="1">
    <source>
        <dbReference type="EMBL" id="MFC7338023.1"/>
    </source>
</evidence>
<organism evidence="1 2">
    <name type="scientific">Haloferula chungangensis</name>
    <dbReference type="NCBI Taxonomy" id="1048331"/>
    <lineage>
        <taxon>Bacteria</taxon>
        <taxon>Pseudomonadati</taxon>
        <taxon>Verrucomicrobiota</taxon>
        <taxon>Verrucomicrobiia</taxon>
        <taxon>Verrucomicrobiales</taxon>
        <taxon>Verrucomicrobiaceae</taxon>
        <taxon>Haloferula</taxon>
    </lineage>
</organism>
<protein>
    <submittedName>
        <fullName evidence="1">Uncharacterized protein</fullName>
    </submittedName>
</protein>
<comment type="caution">
    <text evidence="1">The sequence shown here is derived from an EMBL/GenBank/DDBJ whole genome shotgun (WGS) entry which is preliminary data.</text>
</comment>
<name>A0ABW2L9M8_9BACT</name>
<dbReference type="RefSeq" id="WP_379712891.1">
    <property type="nucleotide sequence ID" value="NZ_JBHTBS010000006.1"/>
</dbReference>
<keyword evidence="2" id="KW-1185">Reference proteome</keyword>
<dbReference type="Proteomes" id="UP001596472">
    <property type="component" value="Unassembled WGS sequence"/>
</dbReference>
<dbReference type="EMBL" id="JBHTBS010000006">
    <property type="protein sequence ID" value="MFC7338023.1"/>
    <property type="molecule type" value="Genomic_DNA"/>
</dbReference>
<proteinExistence type="predicted"/>
<evidence type="ECO:0000313" key="2">
    <source>
        <dbReference type="Proteomes" id="UP001596472"/>
    </source>
</evidence>
<reference evidence="2" key="1">
    <citation type="journal article" date="2019" name="Int. J. Syst. Evol. Microbiol.">
        <title>The Global Catalogue of Microorganisms (GCM) 10K type strain sequencing project: providing services to taxonomists for standard genome sequencing and annotation.</title>
        <authorList>
            <consortium name="The Broad Institute Genomics Platform"/>
            <consortium name="The Broad Institute Genome Sequencing Center for Infectious Disease"/>
            <person name="Wu L."/>
            <person name="Ma J."/>
        </authorList>
    </citation>
    <scope>NUCLEOTIDE SEQUENCE [LARGE SCALE GENOMIC DNA]</scope>
    <source>
        <strain evidence="2">CGMCC 4.1467</strain>
    </source>
</reference>
<dbReference type="Gene3D" id="3.40.50.1110">
    <property type="entry name" value="SGNH hydrolase"/>
    <property type="match status" value="1"/>
</dbReference>
<gene>
    <name evidence="1" type="ORF">ACFQY0_12595</name>
</gene>